<feature type="transmembrane region" description="Helical" evidence="1">
    <location>
        <begin position="137"/>
        <end position="159"/>
    </location>
</feature>
<dbReference type="EMBL" id="JABVEC010000003">
    <property type="protein sequence ID" value="MBC6465245.1"/>
    <property type="molecule type" value="Genomic_DNA"/>
</dbReference>
<evidence type="ECO:0000256" key="1">
    <source>
        <dbReference type="SAM" id="Phobius"/>
    </source>
</evidence>
<keyword evidence="1" id="KW-0472">Membrane</keyword>
<sequence>MTSLLQRHRAPEAPTGPAPQAGRLALGAVAGPMLFTAAWLVLGFVSTGYTLFDHTFTEYSPVSQPISGLGMGATAGYMNTAFVVTGLILIVGVAGVFRSAGGPERPVLRRTALVLLACTGAGQIVCGVFDLEAVMPHMLGFVLALGTPMVAFPVAGHYFRGIPGWRRFGTWLLLGGPLTLALLIAFFATFQPTADGAEHGIAGLVQRAGVLEVHAWYVAMGLLALRRRKTSVSTYGQ</sequence>
<dbReference type="InterPro" id="IPR009339">
    <property type="entry name" value="DUF998"/>
</dbReference>
<dbReference type="Pfam" id="PF06197">
    <property type="entry name" value="DUF998"/>
    <property type="match status" value="1"/>
</dbReference>
<organism evidence="2 3">
    <name type="scientific">Actinomadura alba</name>
    <dbReference type="NCBI Taxonomy" id="406431"/>
    <lineage>
        <taxon>Bacteria</taxon>
        <taxon>Bacillati</taxon>
        <taxon>Actinomycetota</taxon>
        <taxon>Actinomycetes</taxon>
        <taxon>Streptosporangiales</taxon>
        <taxon>Thermomonosporaceae</taxon>
        <taxon>Actinomadura</taxon>
    </lineage>
</organism>
<dbReference type="Proteomes" id="UP000805614">
    <property type="component" value="Unassembled WGS sequence"/>
</dbReference>
<dbReference type="RefSeq" id="WP_187242241.1">
    <property type="nucleotide sequence ID" value="NZ_BAAAOK010000014.1"/>
</dbReference>
<comment type="caution">
    <text evidence="2">The sequence shown here is derived from an EMBL/GenBank/DDBJ whole genome shotgun (WGS) entry which is preliminary data.</text>
</comment>
<name>A0ABR7LK58_9ACTN</name>
<feature type="transmembrane region" description="Helical" evidence="1">
    <location>
        <begin position="171"/>
        <end position="192"/>
    </location>
</feature>
<reference evidence="2 3" key="1">
    <citation type="submission" date="2020-06" db="EMBL/GenBank/DDBJ databases">
        <title>Actinomadura xiongansis sp. nov., isolated from soil of Baiyangdian.</title>
        <authorList>
            <person name="Zhang X."/>
        </authorList>
    </citation>
    <scope>NUCLEOTIDE SEQUENCE [LARGE SCALE GENOMIC DNA]</scope>
    <source>
        <strain evidence="2 3">HBUM206468</strain>
    </source>
</reference>
<feature type="transmembrane region" description="Helical" evidence="1">
    <location>
        <begin position="77"/>
        <end position="100"/>
    </location>
</feature>
<feature type="transmembrane region" description="Helical" evidence="1">
    <location>
        <begin position="21"/>
        <end position="42"/>
    </location>
</feature>
<keyword evidence="1" id="KW-1133">Transmembrane helix</keyword>
<evidence type="ECO:0000313" key="2">
    <source>
        <dbReference type="EMBL" id="MBC6465245.1"/>
    </source>
</evidence>
<feature type="transmembrane region" description="Helical" evidence="1">
    <location>
        <begin position="204"/>
        <end position="225"/>
    </location>
</feature>
<gene>
    <name evidence="2" type="ORF">HKK74_07045</name>
</gene>
<protein>
    <submittedName>
        <fullName evidence="2">DUF998 domain-containing protein</fullName>
    </submittedName>
</protein>
<accession>A0ABR7LK58</accession>
<feature type="transmembrane region" description="Helical" evidence="1">
    <location>
        <begin position="112"/>
        <end position="131"/>
    </location>
</feature>
<proteinExistence type="predicted"/>
<evidence type="ECO:0000313" key="3">
    <source>
        <dbReference type="Proteomes" id="UP000805614"/>
    </source>
</evidence>
<keyword evidence="1" id="KW-0812">Transmembrane</keyword>
<keyword evidence="3" id="KW-1185">Reference proteome</keyword>